<dbReference type="EMBL" id="JAQQBR010000002">
    <property type="protein sequence ID" value="KAK0181068.1"/>
    <property type="molecule type" value="Genomic_DNA"/>
</dbReference>
<evidence type="ECO:0000313" key="3">
    <source>
        <dbReference type="Proteomes" id="UP001168972"/>
    </source>
</evidence>
<organism evidence="2 3">
    <name type="scientific">Microctonus hyperodae</name>
    <name type="common">Parasitoid wasp</name>
    <dbReference type="NCBI Taxonomy" id="165561"/>
    <lineage>
        <taxon>Eukaryota</taxon>
        <taxon>Metazoa</taxon>
        <taxon>Ecdysozoa</taxon>
        <taxon>Arthropoda</taxon>
        <taxon>Hexapoda</taxon>
        <taxon>Insecta</taxon>
        <taxon>Pterygota</taxon>
        <taxon>Neoptera</taxon>
        <taxon>Endopterygota</taxon>
        <taxon>Hymenoptera</taxon>
        <taxon>Apocrita</taxon>
        <taxon>Ichneumonoidea</taxon>
        <taxon>Braconidae</taxon>
        <taxon>Euphorinae</taxon>
        <taxon>Microctonus</taxon>
    </lineage>
</organism>
<dbReference type="InterPro" id="IPR032071">
    <property type="entry name" value="DUF4806"/>
</dbReference>
<protein>
    <recommendedName>
        <fullName evidence="1">DUF4806 domain-containing protein</fullName>
    </recommendedName>
</protein>
<proteinExistence type="predicted"/>
<sequence>MNSKLNRIEQLRRQHGKKRSLTDIYDEDENTRIKIKKDANDALNEDSSLSGILDIVEFFKENISDNEIAMSLLTNTTTSADTKLLAKLIMNMAADVKKLTKEVQELKEIVGTKFTNGAVTIAPGPSFQKKYLLDLPLKTLEDFDMFDEQLRSDKEFRQDFVHSLLVLFDREEKLSRTFTNMLRRYLSRELAMKFTATKQSATKLVFKDTNFCACMLDMTMQLYETDSRKGLSMNEKKFYQTLSSIFPNAKDWNGCRSLRRKAALAGSGEDDEDPDGD</sequence>
<name>A0AA39G495_MICHY</name>
<evidence type="ECO:0000313" key="2">
    <source>
        <dbReference type="EMBL" id="KAK0181068.1"/>
    </source>
</evidence>
<dbReference type="AlphaFoldDB" id="A0AA39G495"/>
<keyword evidence="3" id="KW-1185">Reference proteome</keyword>
<dbReference type="Pfam" id="PF16064">
    <property type="entry name" value="DUF4806"/>
    <property type="match status" value="1"/>
</dbReference>
<gene>
    <name evidence="2" type="ORF">PV327_003385</name>
</gene>
<feature type="domain" description="DUF4806" evidence="1">
    <location>
        <begin position="134"/>
        <end position="217"/>
    </location>
</feature>
<evidence type="ECO:0000259" key="1">
    <source>
        <dbReference type="Pfam" id="PF16064"/>
    </source>
</evidence>
<dbReference type="Proteomes" id="UP001168972">
    <property type="component" value="Unassembled WGS sequence"/>
</dbReference>
<comment type="caution">
    <text evidence="2">The sequence shown here is derived from an EMBL/GenBank/DDBJ whole genome shotgun (WGS) entry which is preliminary data.</text>
</comment>
<reference evidence="2" key="1">
    <citation type="journal article" date="2023" name="bioRxiv">
        <title>Scaffold-level genome assemblies of two parasitoid biocontrol wasps reveal the parthenogenesis mechanism and an associated novel virus.</title>
        <authorList>
            <person name="Inwood S."/>
            <person name="Skelly J."/>
            <person name="Guhlin J."/>
            <person name="Harrop T."/>
            <person name="Goldson S."/>
            <person name="Dearden P."/>
        </authorList>
    </citation>
    <scope>NUCLEOTIDE SEQUENCE</scope>
    <source>
        <strain evidence="2">Lincoln</strain>
        <tissue evidence="2">Whole body</tissue>
    </source>
</reference>
<reference evidence="2" key="2">
    <citation type="submission" date="2023-03" db="EMBL/GenBank/DDBJ databases">
        <authorList>
            <person name="Inwood S.N."/>
            <person name="Skelly J.G."/>
            <person name="Guhlin J."/>
            <person name="Harrop T.W.R."/>
            <person name="Goldson S.G."/>
            <person name="Dearden P.K."/>
        </authorList>
    </citation>
    <scope>NUCLEOTIDE SEQUENCE</scope>
    <source>
        <strain evidence="2">Lincoln</strain>
        <tissue evidence="2">Whole body</tissue>
    </source>
</reference>
<accession>A0AA39G495</accession>